<evidence type="ECO:0000313" key="5">
    <source>
        <dbReference type="Proteomes" id="UP001061361"/>
    </source>
</evidence>
<dbReference type="Pfam" id="PF05099">
    <property type="entry name" value="TerB"/>
    <property type="match status" value="1"/>
</dbReference>
<dbReference type="EMBL" id="AP026708">
    <property type="protein sequence ID" value="BDQ33407.1"/>
    <property type="molecule type" value="Genomic_DNA"/>
</dbReference>
<organism evidence="4 5">
    <name type="scientific">Pseudodesulfovibrio portus</name>
    <dbReference type="NCBI Taxonomy" id="231439"/>
    <lineage>
        <taxon>Bacteria</taxon>
        <taxon>Pseudomonadati</taxon>
        <taxon>Thermodesulfobacteriota</taxon>
        <taxon>Desulfovibrionia</taxon>
        <taxon>Desulfovibrionales</taxon>
        <taxon>Desulfovibrionaceae</taxon>
    </lineage>
</organism>
<dbReference type="InterPro" id="IPR028932">
    <property type="entry name" value="TerB-C"/>
</dbReference>
<dbReference type="InterPro" id="IPR025266">
    <property type="entry name" value="TerB_N"/>
</dbReference>
<dbReference type="Pfam" id="PF15615">
    <property type="entry name" value="TerB_C"/>
    <property type="match status" value="1"/>
</dbReference>
<dbReference type="CDD" id="cd07176">
    <property type="entry name" value="terB"/>
    <property type="match status" value="1"/>
</dbReference>
<proteinExistence type="predicted"/>
<protein>
    <submittedName>
        <fullName evidence="4">Plasma membrane H+-transporting two-sector ATPase C subunit</fullName>
    </submittedName>
</protein>
<accession>A0ABM8APU4</accession>
<evidence type="ECO:0000313" key="4">
    <source>
        <dbReference type="EMBL" id="BDQ33407.1"/>
    </source>
</evidence>
<name>A0ABM8APU4_9BACT</name>
<feature type="domain" description="TerB N-terminal" evidence="2">
    <location>
        <begin position="67"/>
        <end position="270"/>
    </location>
</feature>
<sequence length="743" mass="81951">MGKLIVLGLIIWLIVHFIKKASAKQKYKQELEEFASNIEVRVTYSGDDWDDDYDFKATQSDGECWIPPGQSVEIYGHTIKDGMLFVGDGLGALSGYGADPALINPNLSRSADRSCTENYAMSYWPSYSRISPEARAAYIDWLAKGRRVEGAYIGYVFLFYYGLERRVLHGKPAQEELLHIRDELSDLLAIYGDNRSFRQYSENFLGLINVLIGDGTHKSEINPNKIARGMYPPSFKIELGKHVADGKPIPWDLALEWVLRDPETRLRVPAKRCPHEFAFLFKTLYQEKFGEGMVVPPNKKKIRLEYHPASSSLRGFSSEVDIPDPSGLKRPLGNLWKLVDQSMSDLDSYSRLMGKDPEAAKGIAGIALLPGSIAMKRKSSELDALRQYCNNTLGGKEMGTAQVNTLIEMWPTNTPGKLTKAEASQASSILGALGIGMEPDPRHGGRTPAAGDEIVLFNFPEGKDEAPGTGYHQAIALVHLTGQVAAADGDVSPEERSALHSHLAQSLGLSQAESLRLSAFFEWIIARPPSMAGMKAKLDGLSTAQREKVADFLISVAGADGVIHPKEITILEKIYKTMGMEPKDVQTHIHRFLANGDSQPVTVKDADTGKTGYSIPPAPGASPEADVKLDANRLRLKREQTKEVAELLKDVFTDDVAEPEAEAEKVPDFYGLGAPYKAILVKLGEQDTWDKDSFNALAEKYGLMPSGVLESLNDAALDNFDDEVLFDEENIEVNREVLEEMLA</sequence>
<feature type="domain" description="TerB-C" evidence="3">
    <location>
        <begin position="624"/>
        <end position="741"/>
    </location>
</feature>
<reference evidence="4" key="1">
    <citation type="submission" date="2022-08" db="EMBL/GenBank/DDBJ databases">
        <title>Genome Sequence of the sulphate-reducing bacterium, Pseudodesulfovibrio portus JCM14722.</title>
        <authorList>
            <person name="Kondo R."/>
            <person name="Kataoka T."/>
        </authorList>
    </citation>
    <scope>NUCLEOTIDE SEQUENCE</scope>
    <source>
        <strain evidence="4">JCM 14722</strain>
    </source>
</reference>
<dbReference type="InterPro" id="IPR029024">
    <property type="entry name" value="TerB-like"/>
</dbReference>
<dbReference type="Gene3D" id="1.10.3680.10">
    <property type="entry name" value="TerB-like"/>
    <property type="match status" value="1"/>
</dbReference>
<evidence type="ECO:0000259" key="3">
    <source>
        <dbReference type="Pfam" id="PF15615"/>
    </source>
</evidence>
<dbReference type="SUPFAM" id="SSF158682">
    <property type="entry name" value="TerB-like"/>
    <property type="match status" value="1"/>
</dbReference>
<dbReference type="Proteomes" id="UP001061361">
    <property type="component" value="Chromosome"/>
</dbReference>
<dbReference type="Pfam" id="PF13208">
    <property type="entry name" value="TerB_N"/>
    <property type="match status" value="1"/>
</dbReference>
<keyword evidence="5" id="KW-1185">Reference proteome</keyword>
<dbReference type="RefSeq" id="WP_264983463.1">
    <property type="nucleotide sequence ID" value="NZ_AP026708.1"/>
</dbReference>
<evidence type="ECO:0000259" key="1">
    <source>
        <dbReference type="Pfam" id="PF05099"/>
    </source>
</evidence>
<evidence type="ECO:0000259" key="2">
    <source>
        <dbReference type="Pfam" id="PF13208"/>
    </source>
</evidence>
<feature type="domain" description="Co-chaperone DjlA N-terminal" evidence="1">
    <location>
        <begin position="475"/>
        <end position="586"/>
    </location>
</feature>
<gene>
    <name evidence="4" type="ORF">JCM14722_09490</name>
</gene>
<dbReference type="InterPro" id="IPR007791">
    <property type="entry name" value="DjlA_N"/>
</dbReference>